<dbReference type="EMBL" id="SWJE01000002">
    <property type="protein sequence ID" value="TKC91712.1"/>
    <property type="molecule type" value="Genomic_DNA"/>
</dbReference>
<dbReference type="RefSeq" id="WP_136892747.1">
    <property type="nucleotide sequence ID" value="NZ_SWJE01000002.1"/>
</dbReference>
<name>A0A4U1IDJ1_9BURK</name>
<organism evidence="1 2">
    <name type="scientific">Trinickia terrae</name>
    <dbReference type="NCBI Taxonomy" id="2571161"/>
    <lineage>
        <taxon>Bacteria</taxon>
        <taxon>Pseudomonadati</taxon>
        <taxon>Pseudomonadota</taxon>
        <taxon>Betaproteobacteria</taxon>
        <taxon>Burkholderiales</taxon>
        <taxon>Burkholderiaceae</taxon>
        <taxon>Trinickia</taxon>
    </lineage>
</organism>
<sequence>MKKQTKKVKPHPFTVPSDGRTYQIVAVDSYACGSSIQRVQIIYKGHSYPAIQIIDYVNADGLIAVEDRHEKIHLQYMKENPVVTKIDRTKEYLEYSGLSYEELHMLTIKEGLAVLEKMFAMEDGD</sequence>
<proteinExistence type="predicted"/>
<accession>A0A4U1IDJ1</accession>
<keyword evidence="2" id="KW-1185">Reference proteome</keyword>
<evidence type="ECO:0000313" key="2">
    <source>
        <dbReference type="Proteomes" id="UP000305539"/>
    </source>
</evidence>
<reference evidence="1 2" key="1">
    <citation type="submission" date="2019-04" db="EMBL/GenBank/DDBJ databases">
        <title>Trinickia sp. 7GSK02, isolated from subtropical forest soil.</title>
        <authorList>
            <person name="Gao Z.-H."/>
            <person name="Qiu L.-H."/>
        </authorList>
    </citation>
    <scope>NUCLEOTIDE SEQUENCE [LARGE SCALE GENOMIC DNA]</scope>
    <source>
        <strain evidence="1 2">7GSK02</strain>
    </source>
</reference>
<dbReference type="AlphaFoldDB" id="A0A4U1IDJ1"/>
<gene>
    <name evidence="1" type="ORF">FAZ69_04530</name>
</gene>
<comment type="caution">
    <text evidence="1">The sequence shown here is derived from an EMBL/GenBank/DDBJ whole genome shotgun (WGS) entry which is preliminary data.</text>
</comment>
<evidence type="ECO:0000313" key="1">
    <source>
        <dbReference type="EMBL" id="TKC91712.1"/>
    </source>
</evidence>
<dbReference type="Proteomes" id="UP000305539">
    <property type="component" value="Unassembled WGS sequence"/>
</dbReference>
<protein>
    <submittedName>
        <fullName evidence="1">Uncharacterized protein</fullName>
    </submittedName>
</protein>